<dbReference type="Proteomes" id="UP001151760">
    <property type="component" value="Unassembled WGS sequence"/>
</dbReference>
<proteinExistence type="predicted"/>
<gene>
    <name evidence="1" type="ORF">Tco_1031746</name>
</gene>
<comment type="caution">
    <text evidence="1">The sequence shown here is derived from an EMBL/GenBank/DDBJ whole genome shotgun (WGS) entry which is preliminary data.</text>
</comment>
<name>A0ABQ5GAE2_9ASTR</name>
<accession>A0ABQ5GAE2</accession>
<reference evidence="1" key="1">
    <citation type="journal article" date="2022" name="Int. J. Mol. Sci.">
        <title>Draft Genome of Tanacetum Coccineum: Genomic Comparison of Closely Related Tanacetum-Family Plants.</title>
        <authorList>
            <person name="Yamashiro T."/>
            <person name="Shiraishi A."/>
            <person name="Nakayama K."/>
            <person name="Satake H."/>
        </authorList>
    </citation>
    <scope>NUCLEOTIDE SEQUENCE</scope>
</reference>
<evidence type="ECO:0000313" key="1">
    <source>
        <dbReference type="EMBL" id="GJT72460.1"/>
    </source>
</evidence>
<sequence length="142" mass="17113">MHCVCSLEESSFKKRVEDVHLGIESYQKKLNITKPQKDFHGISSKESYTTSYDPKGVVYLDSRECKRLMRADEFYKFFDRTLQSVRDTLHYRLLNFMLGYNKYMPRRKWTDKDQNQTDIIVNLIDKQLMERRIMRSLERLVG</sequence>
<keyword evidence="2" id="KW-1185">Reference proteome</keyword>
<evidence type="ECO:0000313" key="2">
    <source>
        <dbReference type="Proteomes" id="UP001151760"/>
    </source>
</evidence>
<reference evidence="1" key="2">
    <citation type="submission" date="2022-01" db="EMBL/GenBank/DDBJ databases">
        <authorList>
            <person name="Yamashiro T."/>
            <person name="Shiraishi A."/>
            <person name="Satake H."/>
            <person name="Nakayama K."/>
        </authorList>
    </citation>
    <scope>NUCLEOTIDE SEQUENCE</scope>
</reference>
<organism evidence="1 2">
    <name type="scientific">Tanacetum coccineum</name>
    <dbReference type="NCBI Taxonomy" id="301880"/>
    <lineage>
        <taxon>Eukaryota</taxon>
        <taxon>Viridiplantae</taxon>
        <taxon>Streptophyta</taxon>
        <taxon>Embryophyta</taxon>
        <taxon>Tracheophyta</taxon>
        <taxon>Spermatophyta</taxon>
        <taxon>Magnoliopsida</taxon>
        <taxon>eudicotyledons</taxon>
        <taxon>Gunneridae</taxon>
        <taxon>Pentapetalae</taxon>
        <taxon>asterids</taxon>
        <taxon>campanulids</taxon>
        <taxon>Asterales</taxon>
        <taxon>Asteraceae</taxon>
        <taxon>Asteroideae</taxon>
        <taxon>Anthemideae</taxon>
        <taxon>Anthemidinae</taxon>
        <taxon>Tanacetum</taxon>
    </lineage>
</organism>
<dbReference type="EMBL" id="BQNB010018260">
    <property type="protein sequence ID" value="GJT72460.1"/>
    <property type="molecule type" value="Genomic_DNA"/>
</dbReference>
<protein>
    <submittedName>
        <fullName evidence="1">Uncharacterized protein</fullName>
    </submittedName>
</protein>